<evidence type="ECO:0000256" key="4">
    <source>
        <dbReference type="RuleBase" id="RU000304"/>
    </source>
</evidence>
<sequence length="394" mass="44460">MIDPQKFLYSFIDNQSIELVSIVGSGSYGVVYLGRYVYTNRYYAVKCLHDNHATRNEVEMHSTLSGHANILSLEKVVRERNHVFIVMEYATHGDLFSSITQPKLSQAIIGKSKVIRHLFLQILDAVQHCHHNLMAHRDLKPENILLLSNHRVKLADFGLTTHQIVSKEFNCGSSFYFSPECQGVTVSSTDNMKQVQYYDTLTNDIWSLGIILINLVSGRNPWKQANMQDVAFAAYVKQPRRFFRTILPGISKSLDRILIRIFCLDPAKRITLPELRNMILACRLFTVSSTSSSTTSATATPQDCKPMTPPPSSQIQCSKSFESTMLAYIGDYTDDEGFGTVYSHCELTSSSSDDSSAASDEDPSTPCNDISPVSNFHQNHKIQYEQNYIDNYGY</sequence>
<feature type="region of interest" description="Disordered" evidence="5">
    <location>
        <begin position="352"/>
        <end position="374"/>
    </location>
</feature>
<dbReference type="InParanoid" id="S2K9Q5"/>
<dbReference type="AlphaFoldDB" id="S2K9Q5"/>
<dbReference type="PROSITE" id="PS50011">
    <property type="entry name" value="PROTEIN_KINASE_DOM"/>
    <property type="match status" value="1"/>
</dbReference>
<dbReference type="Pfam" id="PF00069">
    <property type="entry name" value="Pkinase"/>
    <property type="match status" value="1"/>
</dbReference>
<keyword evidence="8" id="KW-1185">Reference proteome</keyword>
<dbReference type="Gene3D" id="1.10.510.10">
    <property type="entry name" value="Transferase(Phosphotransferase) domain 1"/>
    <property type="match status" value="1"/>
</dbReference>
<dbReference type="InterPro" id="IPR011009">
    <property type="entry name" value="Kinase-like_dom_sf"/>
</dbReference>
<gene>
    <name evidence="7" type="ORF">HMPREF1544_04133</name>
</gene>
<dbReference type="Proteomes" id="UP000014254">
    <property type="component" value="Unassembled WGS sequence"/>
</dbReference>
<keyword evidence="4" id="KW-0723">Serine/threonine-protein kinase</keyword>
<keyword evidence="2 3" id="KW-0067">ATP-binding</keyword>
<organism evidence="7 8">
    <name type="scientific">Mucor circinelloides f. circinelloides (strain 1006PhL)</name>
    <name type="common">Mucormycosis agent</name>
    <name type="synonym">Calyptromyces circinelloides</name>
    <dbReference type="NCBI Taxonomy" id="1220926"/>
    <lineage>
        <taxon>Eukaryota</taxon>
        <taxon>Fungi</taxon>
        <taxon>Fungi incertae sedis</taxon>
        <taxon>Mucoromycota</taxon>
        <taxon>Mucoromycotina</taxon>
        <taxon>Mucoromycetes</taxon>
        <taxon>Mucorales</taxon>
        <taxon>Mucorineae</taxon>
        <taxon>Mucoraceae</taxon>
        <taxon>Mucor</taxon>
    </lineage>
</organism>
<feature type="binding site" evidence="3">
    <location>
        <position position="46"/>
    </location>
    <ligand>
        <name>ATP</name>
        <dbReference type="ChEBI" id="CHEBI:30616"/>
    </ligand>
</feature>
<feature type="region of interest" description="Disordered" evidence="5">
    <location>
        <begin position="292"/>
        <end position="312"/>
    </location>
</feature>
<dbReference type="InterPro" id="IPR000719">
    <property type="entry name" value="Prot_kinase_dom"/>
</dbReference>
<evidence type="ECO:0000256" key="3">
    <source>
        <dbReference type="PROSITE-ProRule" id="PRU10141"/>
    </source>
</evidence>
<evidence type="ECO:0000256" key="5">
    <source>
        <dbReference type="SAM" id="MobiDB-lite"/>
    </source>
</evidence>
<dbReference type="EMBL" id="KE123941">
    <property type="protein sequence ID" value="EPB89010.1"/>
    <property type="molecule type" value="Genomic_DNA"/>
</dbReference>
<dbReference type="SMART" id="SM00220">
    <property type="entry name" value="S_TKc"/>
    <property type="match status" value="1"/>
</dbReference>
<dbReference type="InterPro" id="IPR008271">
    <property type="entry name" value="Ser/Thr_kinase_AS"/>
</dbReference>
<dbReference type="GO" id="GO:0004674">
    <property type="term" value="F:protein serine/threonine kinase activity"/>
    <property type="evidence" value="ECO:0007669"/>
    <property type="project" value="UniProtKB-KW"/>
</dbReference>
<dbReference type="PROSITE" id="PS00108">
    <property type="entry name" value="PROTEIN_KINASE_ST"/>
    <property type="match status" value="1"/>
</dbReference>
<dbReference type="OMA" id="TEYQTHE"/>
<evidence type="ECO:0000259" key="6">
    <source>
        <dbReference type="PROSITE" id="PS50011"/>
    </source>
</evidence>
<keyword evidence="7" id="KW-0418">Kinase</keyword>
<name>S2K9Q5_MUCC1</name>
<feature type="domain" description="Protein kinase" evidence="6">
    <location>
        <begin position="17"/>
        <end position="280"/>
    </location>
</feature>
<protein>
    <submittedName>
        <fullName evidence="7">RAN protein kinase</fullName>
    </submittedName>
</protein>
<dbReference type="VEuPathDB" id="FungiDB:HMPREF1544_04133"/>
<feature type="compositionally biased region" description="Polar residues" evidence="5">
    <location>
        <begin position="365"/>
        <end position="374"/>
    </location>
</feature>
<dbReference type="PROSITE" id="PS00107">
    <property type="entry name" value="PROTEIN_KINASE_ATP"/>
    <property type="match status" value="1"/>
</dbReference>
<proteinExistence type="inferred from homology"/>
<dbReference type="SUPFAM" id="SSF56112">
    <property type="entry name" value="Protein kinase-like (PK-like)"/>
    <property type="match status" value="1"/>
</dbReference>
<comment type="similarity">
    <text evidence="4">Belongs to the protein kinase superfamily.</text>
</comment>
<dbReference type="InterPro" id="IPR017441">
    <property type="entry name" value="Protein_kinase_ATP_BS"/>
</dbReference>
<dbReference type="STRING" id="1220926.S2K9Q5"/>
<dbReference type="eggNOG" id="KOG0583">
    <property type="taxonomic scope" value="Eukaryota"/>
</dbReference>
<keyword evidence="7" id="KW-0808">Transferase</keyword>
<evidence type="ECO:0000256" key="2">
    <source>
        <dbReference type="ARBA" id="ARBA00022840"/>
    </source>
</evidence>
<dbReference type="OrthoDB" id="541276at2759"/>
<reference evidence="8" key="1">
    <citation type="submission" date="2013-05" db="EMBL/GenBank/DDBJ databases">
        <title>The Genome sequence of Mucor circinelloides f. circinelloides 1006PhL.</title>
        <authorList>
            <consortium name="The Broad Institute Genomics Platform"/>
            <person name="Cuomo C."/>
            <person name="Earl A."/>
            <person name="Findley K."/>
            <person name="Lee S.C."/>
            <person name="Walker B."/>
            <person name="Young S."/>
            <person name="Zeng Q."/>
            <person name="Gargeya S."/>
            <person name="Fitzgerald M."/>
            <person name="Haas B."/>
            <person name="Abouelleil A."/>
            <person name="Allen A.W."/>
            <person name="Alvarado L."/>
            <person name="Arachchi H.M."/>
            <person name="Berlin A.M."/>
            <person name="Chapman S.B."/>
            <person name="Gainer-Dewar J."/>
            <person name="Goldberg J."/>
            <person name="Griggs A."/>
            <person name="Gujja S."/>
            <person name="Hansen M."/>
            <person name="Howarth C."/>
            <person name="Imamovic A."/>
            <person name="Ireland A."/>
            <person name="Larimer J."/>
            <person name="McCowan C."/>
            <person name="Murphy C."/>
            <person name="Pearson M."/>
            <person name="Poon T.W."/>
            <person name="Priest M."/>
            <person name="Roberts A."/>
            <person name="Saif S."/>
            <person name="Shea T."/>
            <person name="Sisk P."/>
            <person name="Sykes S."/>
            <person name="Wortman J."/>
            <person name="Nusbaum C."/>
            <person name="Birren B."/>
        </authorList>
    </citation>
    <scope>NUCLEOTIDE SEQUENCE [LARGE SCALE GENOMIC DNA]</scope>
    <source>
        <strain evidence="8">1006PhL</strain>
    </source>
</reference>
<dbReference type="GO" id="GO:0005737">
    <property type="term" value="C:cytoplasm"/>
    <property type="evidence" value="ECO:0007669"/>
    <property type="project" value="TreeGrafter"/>
</dbReference>
<dbReference type="GO" id="GO:0010506">
    <property type="term" value="P:regulation of autophagy"/>
    <property type="evidence" value="ECO:0007669"/>
    <property type="project" value="InterPro"/>
</dbReference>
<keyword evidence="1 3" id="KW-0547">Nucleotide-binding</keyword>
<dbReference type="GO" id="GO:0005524">
    <property type="term" value="F:ATP binding"/>
    <property type="evidence" value="ECO:0007669"/>
    <property type="project" value="UniProtKB-UniRule"/>
</dbReference>
<accession>S2K9Q5</accession>
<evidence type="ECO:0000256" key="1">
    <source>
        <dbReference type="ARBA" id="ARBA00022741"/>
    </source>
</evidence>
<dbReference type="PANTHER" id="PTHR24348">
    <property type="entry name" value="SERINE/THREONINE-PROTEIN KINASE UNC-51-RELATED"/>
    <property type="match status" value="1"/>
</dbReference>
<dbReference type="InterPro" id="IPR045269">
    <property type="entry name" value="Atg1-like"/>
</dbReference>
<evidence type="ECO:0000313" key="7">
    <source>
        <dbReference type="EMBL" id="EPB89010.1"/>
    </source>
</evidence>
<evidence type="ECO:0000313" key="8">
    <source>
        <dbReference type="Proteomes" id="UP000014254"/>
    </source>
</evidence>